<name>A0ABR3EQ73_9AGAR</name>
<keyword evidence="2" id="KW-1185">Reference proteome</keyword>
<evidence type="ECO:0000313" key="2">
    <source>
        <dbReference type="Proteomes" id="UP001465976"/>
    </source>
</evidence>
<sequence>IHPHPSDPNSVACRACNYGLDSASYTWMQKKNFKRHCADSSGHRDAINRQAKRKRVEEVQQQQYAELFRANPIPLVTPSIPCQPPRPLPVVPSYVEENAAAFDNEWDALTPAEIDDLYPVAATEEEARQTTP</sequence>
<proteinExistence type="predicted"/>
<dbReference type="EMBL" id="JBAHYK010002448">
    <property type="protein sequence ID" value="KAL0565046.1"/>
    <property type="molecule type" value="Genomic_DNA"/>
</dbReference>
<feature type="non-terminal residue" evidence="1">
    <location>
        <position position="1"/>
    </location>
</feature>
<accession>A0ABR3EQ73</accession>
<reference evidence="1 2" key="1">
    <citation type="submission" date="2024-02" db="EMBL/GenBank/DDBJ databases">
        <title>A draft genome for the cacao thread blight pathogen Marasmius crinis-equi.</title>
        <authorList>
            <person name="Cohen S.P."/>
            <person name="Baruah I.K."/>
            <person name="Amoako-Attah I."/>
            <person name="Bukari Y."/>
            <person name="Meinhardt L.W."/>
            <person name="Bailey B.A."/>
        </authorList>
    </citation>
    <scope>NUCLEOTIDE SEQUENCE [LARGE SCALE GENOMIC DNA]</scope>
    <source>
        <strain evidence="1 2">GH-76</strain>
    </source>
</reference>
<comment type="caution">
    <text evidence="1">The sequence shown here is derived from an EMBL/GenBank/DDBJ whole genome shotgun (WGS) entry which is preliminary data.</text>
</comment>
<gene>
    <name evidence="1" type="ORF">V5O48_016982</name>
</gene>
<organism evidence="1 2">
    <name type="scientific">Marasmius crinis-equi</name>
    <dbReference type="NCBI Taxonomy" id="585013"/>
    <lineage>
        <taxon>Eukaryota</taxon>
        <taxon>Fungi</taxon>
        <taxon>Dikarya</taxon>
        <taxon>Basidiomycota</taxon>
        <taxon>Agaricomycotina</taxon>
        <taxon>Agaricomycetes</taxon>
        <taxon>Agaricomycetidae</taxon>
        <taxon>Agaricales</taxon>
        <taxon>Marasmiineae</taxon>
        <taxon>Marasmiaceae</taxon>
        <taxon>Marasmius</taxon>
    </lineage>
</organism>
<protein>
    <submittedName>
        <fullName evidence="1">Uncharacterized protein</fullName>
    </submittedName>
</protein>
<evidence type="ECO:0000313" key="1">
    <source>
        <dbReference type="EMBL" id="KAL0565046.1"/>
    </source>
</evidence>
<dbReference type="Proteomes" id="UP001465976">
    <property type="component" value="Unassembled WGS sequence"/>
</dbReference>